<keyword evidence="10" id="KW-1185">Reference proteome</keyword>
<dbReference type="InterPro" id="IPR035952">
    <property type="entry name" value="Rhomboid-like_sf"/>
</dbReference>
<feature type="transmembrane region" description="Helical" evidence="7">
    <location>
        <begin position="184"/>
        <end position="201"/>
    </location>
</feature>
<evidence type="ECO:0000256" key="7">
    <source>
        <dbReference type="SAM" id="Phobius"/>
    </source>
</evidence>
<dbReference type="GO" id="GO:0004252">
    <property type="term" value="F:serine-type endopeptidase activity"/>
    <property type="evidence" value="ECO:0007669"/>
    <property type="project" value="InterPro"/>
</dbReference>
<feature type="transmembrane region" description="Helical" evidence="7">
    <location>
        <begin position="134"/>
        <end position="154"/>
    </location>
</feature>
<comment type="subcellular location">
    <subcellularLocation>
        <location evidence="1">Membrane</location>
        <topology evidence="1">Multi-pass membrane protein</topology>
    </subcellularLocation>
</comment>
<dbReference type="OrthoDB" id="9807874at2"/>
<dbReference type="InterPro" id="IPR022764">
    <property type="entry name" value="Peptidase_S54_rhomboid_dom"/>
</dbReference>
<dbReference type="GO" id="GO:0006508">
    <property type="term" value="P:proteolysis"/>
    <property type="evidence" value="ECO:0007669"/>
    <property type="project" value="UniProtKB-KW"/>
</dbReference>
<evidence type="ECO:0000259" key="8">
    <source>
        <dbReference type="Pfam" id="PF01694"/>
    </source>
</evidence>
<dbReference type="AlphaFoldDB" id="A0A366K7Z9"/>
<feature type="transmembrane region" description="Helical" evidence="7">
    <location>
        <begin position="20"/>
        <end position="41"/>
    </location>
</feature>
<dbReference type="RefSeq" id="WP_113860042.1">
    <property type="nucleotide sequence ID" value="NZ_PDCG01000003.1"/>
</dbReference>
<dbReference type="PANTHER" id="PTHR43731">
    <property type="entry name" value="RHOMBOID PROTEASE"/>
    <property type="match status" value="1"/>
</dbReference>
<keyword evidence="6 7" id="KW-0472">Membrane</keyword>
<dbReference type="EMBL" id="PDCG01000003">
    <property type="protein sequence ID" value="RBP97794.1"/>
    <property type="molecule type" value="Genomic_DNA"/>
</dbReference>
<evidence type="ECO:0000256" key="1">
    <source>
        <dbReference type="ARBA" id="ARBA00004141"/>
    </source>
</evidence>
<evidence type="ECO:0000256" key="2">
    <source>
        <dbReference type="ARBA" id="ARBA00009045"/>
    </source>
</evidence>
<accession>A0A366K7Z9</accession>
<dbReference type="Proteomes" id="UP000252530">
    <property type="component" value="Unassembled WGS sequence"/>
</dbReference>
<sequence length="239" mass="26172">MPQISKQQLRYQWKAGGPVIVSAIIAVCLVVWLVEIALYFVSTPAFMAMVGQGAFAPALALQRPWTVLTALFMHAPNLFHVLFNMLALWSVGPLLERLMGHWRFLALYLISGLGGAVGMVVWDRVTGSWLNSAYGASAALFGLFAAVLVVYRRVGADIRSMLIWMAINFAMPLLTPQIAWQEHVGGFIVGGLLTWLLVGGPRAMRKRSLTARMALYGGLLTVILLLVLVLCLPTSPFMS</sequence>
<reference evidence="9 10" key="1">
    <citation type="submission" date="2017-10" db="EMBL/GenBank/DDBJ databases">
        <title>Bifidobacterium xylocopum sp. nov. and Bifidobacterium aemilianum sp. nov., from the carpenter bee (Xylocopa violacea) digestive tract.</title>
        <authorList>
            <person name="Alberoni D."/>
            <person name="Baffoni L."/>
            <person name="Di Gioia D."/>
            <person name="Gaggia F."/>
            <person name="Biavati B."/>
        </authorList>
    </citation>
    <scope>NUCLEOTIDE SEQUENCE [LARGE SCALE GENOMIC DNA]</scope>
    <source>
        <strain evidence="9 10">XV10</strain>
    </source>
</reference>
<keyword evidence="4" id="KW-0378">Hydrolase</keyword>
<comment type="caution">
    <text evidence="9">The sequence shown here is derived from an EMBL/GenBank/DDBJ whole genome shotgun (WGS) entry which is preliminary data.</text>
</comment>
<keyword evidence="9" id="KW-0645">Protease</keyword>
<dbReference type="Pfam" id="PF01694">
    <property type="entry name" value="Rhomboid"/>
    <property type="match status" value="1"/>
</dbReference>
<dbReference type="Gene3D" id="1.20.1540.10">
    <property type="entry name" value="Rhomboid-like"/>
    <property type="match status" value="1"/>
</dbReference>
<gene>
    <name evidence="9" type="ORF">CRD60_04145</name>
</gene>
<name>A0A366K7Z9_9BIFI</name>
<dbReference type="InterPro" id="IPR050925">
    <property type="entry name" value="Rhomboid_protease_S54"/>
</dbReference>
<feature type="transmembrane region" description="Helical" evidence="7">
    <location>
        <begin position="71"/>
        <end position="92"/>
    </location>
</feature>
<evidence type="ECO:0000256" key="6">
    <source>
        <dbReference type="ARBA" id="ARBA00023136"/>
    </source>
</evidence>
<evidence type="ECO:0000256" key="4">
    <source>
        <dbReference type="ARBA" id="ARBA00022801"/>
    </source>
</evidence>
<evidence type="ECO:0000256" key="5">
    <source>
        <dbReference type="ARBA" id="ARBA00022989"/>
    </source>
</evidence>
<evidence type="ECO:0000313" key="9">
    <source>
        <dbReference type="EMBL" id="RBP97794.1"/>
    </source>
</evidence>
<organism evidence="9 10">
    <name type="scientific">Bifidobacterium aemilianum</name>
    <dbReference type="NCBI Taxonomy" id="2493120"/>
    <lineage>
        <taxon>Bacteria</taxon>
        <taxon>Bacillati</taxon>
        <taxon>Actinomycetota</taxon>
        <taxon>Actinomycetes</taxon>
        <taxon>Bifidobacteriales</taxon>
        <taxon>Bifidobacteriaceae</taxon>
        <taxon>Bifidobacterium</taxon>
    </lineage>
</organism>
<feature type="transmembrane region" description="Helical" evidence="7">
    <location>
        <begin position="213"/>
        <end position="235"/>
    </location>
</feature>
<proteinExistence type="inferred from homology"/>
<dbReference type="GO" id="GO:0016020">
    <property type="term" value="C:membrane"/>
    <property type="evidence" value="ECO:0007669"/>
    <property type="project" value="UniProtKB-SubCell"/>
</dbReference>
<dbReference type="PANTHER" id="PTHR43731:SF14">
    <property type="entry name" value="PRESENILIN-ASSOCIATED RHOMBOID-LIKE PROTEIN, MITOCHONDRIAL"/>
    <property type="match status" value="1"/>
</dbReference>
<dbReference type="SUPFAM" id="SSF144091">
    <property type="entry name" value="Rhomboid-like"/>
    <property type="match status" value="1"/>
</dbReference>
<keyword evidence="3 7" id="KW-0812">Transmembrane</keyword>
<feature type="domain" description="Peptidase S54 rhomboid" evidence="8">
    <location>
        <begin position="63"/>
        <end position="198"/>
    </location>
</feature>
<feature type="transmembrane region" description="Helical" evidence="7">
    <location>
        <begin position="161"/>
        <end position="178"/>
    </location>
</feature>
<comment type="similarity">
    <text evidence="2">Belongs to the peptidase S54 family.</text>
</comment>
<evidence type="ECO:0000256" key="3">
    <source>
        <dbReference type="ARBA" id="ARBA00022692"/>
    </source>
</evidence>
<feature type="transmembrane region" description="Helical" evidence="7">
    <location>
        <begin position="104"/>
        <end position="122"/>
    </location>
</feature>
<protein>
    <submittedName>
        <fullName evidence="9">Rhomboid family intramembrane serine protease</fullName>
    </submittedName>
</protein>
<keyword evidence="5 7" id="KW-1133">Transmembrane helix</keyword>
<evidence type="ECO:0000313" key="10">
    <source>
        <dbReference type="Proteomes" id="UP000252530"/>
    </source>
</evidence>